<protein>
    <recommendedName>
        <fullName evidence="4">Cobalamin adenosyltransferase-like domain-containing protein</fullName>
    </recommendedName>
</protein>
<dbReference type="SUPFAM" id="SSF89028">
    <property type="entry name" value="Cobalamin adenosyltransferase-like"/>
    <property type="match status" value="1"/>
</dbReference>
<organism evidence="5">
    <name type="scientific">Aliivibrio wodanis</name>
    <dbReference type="NCBI Taxonomy" id="80852"/>
    <lineage>
        <taxon>Bacteria</taxon>
        <taxon>Pseudomonadati</taxon>
        <taxon>Pseudomonadota</taxon>
        <taxon>Gammaproteobacteria</taxon>
        <taxon>Vibrionales</taxon>
        <taxon>Vibrionaceae</taxon>
        <taxon>Aliivibrio</taxon>
    </lineage>
</organism>
<dbReference type="GO" id="GO:0008817">
    <property type="term" value="F:corrinoid adenosyltransferase activity"/>
    <property type="evidence" value="ECO:0007669"/>
    <property type="project" value="InterPro"/>
</dbReference>
<accession>A0A5Q4Z093</accession>
<gene>
    <name evidence="5" type="ORF">AW0309160_04157</name>
</gene>
<reference evidence="5" key="1">
    <citation type="submission" date="2019-09" db="EMBL/GenBank/DDBJ databases">
        <authorList>
            <person name="Hjerde E."/>
        </authorList>
    </citation>
    <scope>NUCLEOTIDE SEQUENCE</scope>
    <source>
        <strain evidence="5">06/09/160</strain>
    </source>
</reference>
<dbReference type="Gene3D" id="1.20.1200.10">
    <property type="entry name" value="Cobalamin adenosyltransferase-like"/>
    <property type="match status" value="1"/>
</dbReference>
<keyword evidence="2" id="KW-0547">Nucleotide-binding</keyword>
<proteinExistence type="predicted"/>
<dbReference type="InterPro" id="IPR036451">
    <property type="entry name" value="CblAdoTrfase-like_sf"/>
</dbReference>
<dbReference type="Pfam" id="PF01923">
    <property type="entry name" value="Cob_adeno_trans"/>
    <property type="match status" value="1"/>
</dbReference>
<dbReference type="PIRSF" id="PIRSF012294">
    <property type="entry name" value="ATR_EutT"/>
    <property type="match status" value="1"/>
</dbReference>
<dbReference type="GO" id="GO:0009236">
    <property type="term" value="P:cobalamin biosynthetic process"/>
    <property type="evidence" value="ECO:0007669"/>
    <property type="project" value="InterPro"/>
</dbReference>
<dbReference type="EMBL" id="LR721751">
    <property type="protein sequence ID" value="VVV06663.1"/>
    <property type="molecule type" value="Genomic_DNA"/>
</dbReference>
<dbReference type="InterPro" id="IPR009194">
    <property type="entry name" value="AdoTrfase_EutT"/>
</dbReference>
<dbReference type="AlphaFoldDB" id="A0A5Q4Z093"/>
<sequence length="282" mass="32159">MSTRSIPNFITEDYLKQYFGMRQNGEIQLEIGTRFTPAAQQMLTEKKITVRWHDDKGQVFVEIESVDPVTPKFERVHPLKSNNVRPENSCMLCHSSVDEKPSLMTHLDDRVLVPKTHPRILLRGKLDSCISYCVVVQCAMNKQPEIVKCFMADIRSYLGQILQSEVTSQPLPELNLGEFDSTVIHQWSHNPLMHLGHDHMLPDANYGTLVAELNYLRAQIRELELTAITTFLDPSMQLTSNGVNREDIIAGLNRLSSAVYVVMILVWQYQNGHEIVLKGISK</sequence>
<evidence type="ECO:0000313" key="5">
    <source>
        <dbReference type="EMBL" id="VVV06663.1"/>
    </source>
</evidence>
<evidence type="ECO:0000256" key="3">
    <source>
        <dbReference type="ARBA" id="ARBA00022840"/>
    </source>
</evidence>
<dbReference type="InterPro" id="IPR016030">
    <property type="entry name" value="CblAdoTrfase-like"/>
</dbReference>
<dbReference type="GO" id="GO:0005524">
    <property type="term" value="F:ATP binding"/>
    <property type="evidence" value="ECO:0007669"/>
    <property type="project" value="UniProtKB-KW"/>
</dbReference>
<keyword evidence="1" id="KW-0808">Transferase</keyword>
<dbReference type="GO" id="GO:0006580">
    <property type="term" value="P:ethanolamine metabolic process"/>
    <property type="evidence" value="ECO:0007669"/>
    <property type="project" value="InterPro"/>
</dbReference>
<feature type="domain" description="Cobalamin adenosyltransferase-like" evidence="4">
    <location>
        <begin position="104"/>
        <end position="264"/>
    </location>
</feature>
<evidence type="ECO:0000259" key="4">
    <source>
        <dbReference type="Pfam" id="PF01923"/>
    </source>
</evidence>
<keyword evidence="3" id="KW-0067">ATP-binding</keyword>
<evidence type="ECO:0000256" key="1">
    <source>
        <dbReference type="ARBA" id="ARBA00022679"/>
    </source>
</evidence>
<evidence type="ECO:0000256" key="2">
    <source>
        <dbReference type="ARBA" id="ARBA00022741"/>
    </source>
</evidence>
<dbReference type="NCBIfam" id="NF011595">
    <property type="entry name" value="PRK15020.1"/>
    <property type="match status" value="1"/>
</dbReference>
<name>A0A5Q4Z093_9GAMM</name>